<dbReference type="AlphaFoldDB" id="A0AAN9NDW0"/>
<organism evidence="1 2">
    <name type="scientific">Phaseolus coccineus</name>
    <name type="common">Scarlet runner bean</name>
    <name type="synonym">Phaseolus multiflorus</name>
    <dbReference type="NCBI Taxonomy" id="3886"/>
    <lineage>
        <taxon>Eukaryota</taxon>
        <taxon>Viridiplantae</taxon>
        <taxon>Streptophyta</taxon>
        <taxon>Embryophyta</taxon>
        <taxon>Tracheophyta</taxon>
        <taxon>Spermatophyta</taxon>
        <taxon>Magnoliopsida</taxon>
        <taxon>eudicotyledons</taxon>
        <taxon>Gunneridae</taxon>
        <taxon>Pentapetalae</taxon>
        <taxon>rosids</taxon>
        <taxon>fabids</taxon>
        <taxon>Fabales</taxon>
        <taxon>Fabaceae</taxon>
        <taxon>Papilionoideae</taxon>
        <taxon>50 kb inversion clade</taxon>
        <taxon>NPAAA clade</taxon>
        <taxon>indigoferoid/millettioid clade</taxon>
        <taxon>Phaseoleae</taxon>
        <taxon>Phaseolus</taxon>
    </lineage>
</organism>
<proteinExistence type="predicted"/>
<dbReference type="EMBL" id="JAYMYR010000004">
    <property type="protein sequence ID" value="KAK7368668.1"/>
    <property type="molecule type" value="Genomic_DNA"/>
</dbReference>
<evidence type="ECO:0000313" key="1">
    <source>
        <dbReference type="EMBL" id="KAK7368668.1"/>
    </source>
</evidence>
<comment type="caution">
    <text evidence="1">The sequence shown here is derived from an EMBL/GenBank/DDBJ whole genome shotgun (WGS) entry which is preliminary data.</text>
</comment>
<evidence type="ECO:0000313" key="2">
    <source>
        <dbReference type="Proteomes" id="UP001374584"/>
    </source>
</evidence>
<keyword evidence="2" id="KW-1185">Reference proteome</keyword>
<name>A0AAN9NDW0_PHACN</name>
<gene>
    <name evidence="1" type="ORF">VNO80_10696</name>
</gene>
<accession>A0AAN9NDW0</accession>
<protein>
    <submittedName>
        <fullName evidence="1">Uncharacterized protein</fullName>
    </submittedName>
</protein>
<sequence>MFKQETLDRRLDHTRRIGTVPIVEDRALNFVDEHRALKSNPRTFHRVRLVLIMSESMGVFTVKGKVAAHLKKKQSTIRR</sequence>
<dbReference type="Proteomes" id="UP001374584">
    <property type="component" value="Unassembled WGS sequence"/>
</dbReference>
<reference evidence="1 2" key="1">
    <citation type="submission" date="2024-01" db="EMBL/GenBank/DDBJ databases">
        <title>The genomes of 5 underutilized Papilionoideae crops provide insights into root nodulation and disease resistanc.</title>
        <authorList>
            <person name="Jiang F."/>
        </authorList>
    </citation>
    <scope>NUCLEOTIDE SEQUENCE [LARGE SCALE GENOMIC DNA]</scope>
    <source>
        <strain evidence="1">JINMINGXINNONG_FW02</strain>
        <tissue evidence="1">Leaves</tissue>
    </source>
</reference>